<feature type="region of interest" description="Disordered" evidence="6">
    <location>
        <begin position="1157"/>
        <end position="1194"/>
    </location>
</feature>
<feature type="transmembrane region" description="Helical" evidence="7">
    <location>
        <begin position="1365"/>
        <end position="1385"/>
    </location>
</feature>
<feature type="transmembrane region" description="Helical" evidence="7">
    <location>
        <begin position="978"/>
        <end position="996"/>
    </location>
</feature>
<organism evidence="9 10">
    <name type="scientific">Centaurea solstitialis</name>
    <name type="common">yellow star-thistle</name>
    <dbReference type="NCBI Taxonomy" id="347529"/>
    <lineage>
        <taxon>Eukaryota</taxon>
        <taxon>Viridiplantae</taxon>
        <taxon>Streptophyta</taxon>
        <taxon>Embryophyta</taxon>
        <taxon>Tracheophyta</taxon>
        <taxon>Spermatophyta</taxon>
        <taxon>Magnoliopsida</taxon>
        <taxon>eudicotyledons</taxon>
        <taxon>Gunneridae</taxon>
        <taxon>Pentapetalae</taxon>
        <taxon>asterids</taxon>
        <taxon>campanulids</taxon>
        <taxon>Asterales</taxon>
        <taxon>Asteraceae</taxon>
        <taxon>Carduoideae</taxon>
        <taxon>Cardueae</taxon>
        <taxon>Centaureinae</taxon>
        <taxon>Centaurea</taxon>
    </lineage>
</organism>
<feature type="transmembrane region" description="Helical" evidence="7">
    <location>
        <begin position="1787"/>
        <end position="1807"/>
    </location>
</feature>
<dbReference type="GO" id="GO:0022857">
    <property type="term" value="F:transmembrane transporter activity"/>
    <property type="evidence" value="ECO:0007669"/>
    <property type="project" value="InterPro"/>
</dbReference>
<feature type="transmembrane region" description="Helical" evidence="7">
    <location>
        <begin position="1397"/>
        <end position="1418"/>
    </location>
</feature>
<feature type="compositionally biased region" description="Polar residues" evidence="6">
    <location>
        <begin position="799"/>
        <end position="812"/>
    </location>
</feature>
<feature type="transmembrane region" description="Helical" evidence="7">
    <location>
        <begin position="915"/>
        <end position="938"/>
    </location>
</feature>
<feature type="transmembrane region" description="Helical" evidence="7">
    <location>
        <begin position="1214"/>
        <end position="1234"/>
    </location>
</feature>
<feature type="transmembrane region" description="Helical" evidence="7">
    <location>
        <begin position="1644"/>
        <end position="1664"/>
    </location>
</feature>
<keyword evidence="10" id="KW-1185">Reference proteome</keyword>
<feature type="compositionally biased region" description="Polar residues" evidence="6">
    <location>
        <begin position="1512"/>
        <end position="1521"/>
    </location>
</feature>
<feature type="transmembrane region" description="Helical" evidence="7">
    <location>
        <begin position="1612"/>
        <end position="1632"/>
    </location>
</feature>
<feature type="domain" description="EamA" evidence="8">
    <location>
        <begin position="37"/>
        <end position="177"/>
    </location>
</feature>
<feature type="transmembrane region" description="Helical" evidence="7">
    <location>
        <begin position="488"/>
        <end position="512"/>
    </location>
</feature>
<feature type="transmembrane region" description="Helical" evidence="7">
    <location>
        <begin position="663"/>
        <end position="684"/>
    </location>
</feature>
<feature type="transmembrane region" description="Helical" evidence="7">
    <location>
        <begin position="1022"/>
        <end position="1042"/>
    </location>
</feature>
<dbReference type="PANTHER" id="PTHR31218">
    <property type="entry name" value="WAT1-RELATED PROTEIN"/>
    <property type="match status" value="1"/>
</dbReference>
<dbReference type="InterPro" id="IPR030184">
    <property type="entry name" value="WAT1-related"/>
</dbReference>
<feature type="transmembrane region" description="Helical" evidence="7">
    <location>
        <begin position="553"/>
        <end position="575"/>
    </location>
</feature>
<comment type="similarity">
    <text evidence="2">Belongs to the drug/metabolite transporter (DMT) superfamily. Plant drug/metabolite exporter (P-DME) (TC 2.A.7.4) family.</text>
</comment>
<evidence type="ECO:0000256" key="4">
    <source>
        <dbReference type="ARBA" id="ARBA00022989"/>
    </source>
</evidence>
<gene>
    <name evidence="9" type="ORF">OSB04_000776</name>
</gene>
<feature type="transmembrane region" description="Helical" evidence="7">
    <location>
        <begin position="99"/>
        <end position="120"/>
    </location>
</feature>
<feature type="transmembrane region" description="Helical" evidence="7">
    <location>
        <begin position="206"/>
        <end position="226"/>
    </location>
</feature>
<feature type="compositionally biased region" description="Polar residues" evidence="6">
    <location>
        <begin position="1168"/>
        <end position="1191"/>
    </location>
</feature>
<feature type="transmembrane region" description="Helical" evidence="7">
    <location>
        <begin position="727"/>
        <end position="748"/>
    </location>
</feature>
<feature type="transmembrane region" description="Helical" evidence="7">
    <location>
        <begin position="1690"/>
        <end position="1710"/>
    </location>
</feature>
<dbReference type="Pfam" id="PF00892">
    <property type="entry name" value="EamA"/>
    <property type="match status" value="8"/>
</dbReference>
<feature type="transmembrane region" description="Helical" evidence="7">
    <location>
        <begin position="1100"/>
        <end position="1120"/>
    </location>
</feature>
<evidence type="ECO:0000256" key="6">
    <source>
        <dbReference type="SAM" id="MobiDB-lite"/>
    </source>
</evidence>
<feature type="transmembrane region" description="Helical" evidence="7">
    <location>
        <begin position="1988"/>
        <end position="2006"/>
    </location>
</feature>
<feature type="compositionally biased region" description="Acidic residues" evidence="6">
    <location>
        <begin position="1157"/>
        <end position="1166"/>
    </location>
</feature>
<dbReference type="InterPro" id="IPR037185">
    <property type="entry name" value="EmrE-like"/>
</dbReference>
<feature type="compositionally biased region" description="Acidic residues" evidence="6">
    <location>
        <begin position="1843"/>
        <end position="1852"/>
    </location>
</feature>
<feature type="transmembrane region" description="Helical" evidence="7">
    <location>
        <begin position="849"/>
        <end position="872"/>
    </location>
</feature>
<feature type="transmembrane region" description="Helical" evidence="7">
    <location>
        <begin position="631"/>
        <end position="651"/>
    </location>
</feature>
<feature type="domain" description="EamA" evidence="8">
    <location>
        <begin position="855"/>
        <end position="993"/>
    </location>
</feature>
<feature type="transmembrane region" description="Helical" evidence="7">
    <location>
        <begin position="696"/>
        <end position="715"/>
    </location>
</feature>
<feature type="domain" description="EamA" evidence="8">
    <location>
        <begin position="1877"/>
        <end position="2003"/>
    </location>
</feature>
<keyword evidence="3 7" id="KW-0812">Transmembrane</keyword>
<feature type="transmembrane region" description="Helical" evidence="7">
    <location>
        <begin position="303"/>
        <end position="323"/>
    </location>
</feature>
<feature type="transmembrane region" description="Helical" evidence="7">
    <location>
        <begin position="238"/>
        <end position="260"/>
    </location>
</feature>
<accession>A0AA38TPR3</accession>
<name>A0AA38TPR3_9ASTR</name>
<feature type="transmembrane region" description="Helical" evidence="7">
    <location>
        <begin position="33"/>
        <end position="57"/>
    </location>
</feature>
<dbReference type="GO" id="GO:0016020">
    <property type="term" value="C:membrane"/>
    <property type="evidence" value="ECO:0007669"/>
    <property type="project" value="UniProtKB-SubCell"/>
</dbReference>
<comment type="subcellular location">
    <subcellularLocation>
        <location evidence="1">Membrane</location>
        <topology evidence="1">Multi-pass membrane protein</topology>
    </subcellularLocation>
</comment>
<feature type="transmembrane region" description="Helical" evidence="7">
    <location>
        <begin position="329"/>
        <end position="348"/>
    </location>
</feature>
<feature type="transmembrane region" description="Helical" evidence="7">
    <location>
        <begin position="1246"/>
        <end position="1268"/>
    </location>
</feature>
<feature type="transmembrane region" description="Helical" evidence="7">
    <location>
        <begin position="1430"/>
        <end position="1449"/>
    </location>
</feature>
<evidence type="ECO:0000259" key="8">
    <source>
        <dbReference type="Pfam" id="PF00892"/>
    </source>
</evidence>
<feature type="region of interest" description="Disordered" evidence="6">
    <location>
        <begin position="1842"/>
        <end position="1864"/>
    </location>
</feature>
<feature type="transmembrane region" description="Helical" evidence="7">
    <location>
        <begin position="587"/>
        <end position="605"/>
    </location>
</feature>
<proteinExistence type="inferred from homology"/>
<feature type="compositionally biased region" description="Polar residues" evidence="6">
    <location>
        <begin position="2199"/>
        <end position="2213"/>
    </location>
</feature>
<feature type="transmembrane region" description="Helical" evidence="7">
    <location>
        <begin position="2128"/>
        <end position="2149"/>
    </location>
</feature>
<evidence type="ECO:0000313" key="9">
    <source>
        <dbReference type="EMBL" id="KAJ9564810.1"/>
    </source>
</evidence>
<feature type="transmembrane region" description="Helical" evidence="7">
    <location>
        <begin position="2032"/>
        <end position="2052"/>
    </location>
</feature>
<feature type="transmembrane region" description="Helical" evidence="7">
    <location>
        <begin position="884"/>
        <end position="903"/>
    </location>
</feature>
<feature type="transmembrane region" description="Helical" evidence="7">
    <location>
        <begin position="63"/>
        <end position="87"/>
    </location>
</feature>
<feature type="domain" description="EamA" evidence="8">
    <location>
        <begin position="2035"/>
        <end position="2171"/>
    </location>
</feature>
<keyword evidence="4 7" id="KW-1133">Transmembrane helix</keyword>
<feature type="transmembrane region" description="Helical" evidence="7">
    <location>
        <begin position="132"/>
        <end position="150"/>
    </location>
</feature>
<sequence length="2213" mass="242048">MQITVGSPSCSPHCDLRKNMAMTSKTWSWMEDVLPFVVMMVVVCLNMSLLTIVKAAMNEGMESIVYIVYHNALGTLIILPFFIIHVFRNVSLPSLSFHVLLRFFVLGLLGICLFQVPLYVGIGYSSPTMASAIMNLAPAFTFLIAVILRMENVDIRSSSSRAKLIGTIIAISGAMVFTLYQGPEIFKTILSPKTPNHLLSSRPSNWVLGGLILVISGICGASWNVLQTATAREYPDELTIIFFFCLFGTIQCIALSLVLARNSSAWVLQPGIKMIAVVWGAVFGVVFHSNAVTWCLRKKGPVFVALFAPLSIVISVIMGVTFLGDSLHVGSAIGATIVAAGFYTVMWGHAKEKNKLPMETEETEEDLDVADESDLVLVLVDHAQKLILFNFLTTPQVEEWLLAEVVTFSKTWERNGYLFVFLNVLMGIEVGSPFCSPHCDPRKDMAMTSKTWSWMEDVLPFVVMMVVTCLDMSILTIVKAAMNECMDSIVYIVYHNVLGTLILLPFFILHIIRNVSLPSLGFHILSRFFILGLLGICIFQVLLYVGIGYSSPTMVSAISNLGPAFTFLIAVIFRMEKLDIRSSSSRAKLIGTIIAISGAMVFTLYQGPEIFKTILSPKTPNHLLSSRPSNWVLGGLILVITGICGALWNVLQTATAREYPDELTIIFFFCLFGTIQCTALALVLERNPSAWVLQPGLKMIAVVWGAVFGTVFRSNALTWCLRKKGPLFVAMFSPLMMVIAVIMGFTFLGDSLHLGSAIGAAIVSAGFYTVMWGHAKEKDKLPMETVEDLDGSDESGSSNQNTPLLSSRNNKVINGGDDEQGFTDRDLHLRSENDDMAMRSKTWSWMEDVMPFVVMMVMTCLDLSSLTVVKAAMNEGMESIVFTVYQYALGTLIILPFFIVHIIRNASLPSLSFHVLLRFFILGLLGISLFQVLMYVGIDYSSPTMASAISNLAPALTFLIAVIFRMEKLDIRSSSSQAKLIGTIIAISGAMVFTLYQGPEIFKTILSPNPPNHLQSSPPSNWVLGSLILVISGIFGASWCVLQTATAREYPDELTIVFFFCVFGTIQCIALSLVLERNPSSWVLGTGIRMIAVVWGRGPVFVAMFSPLSIVIAVIMGVTFLGDSLHLGSAIGAAIISAGFYTVMWGHAKEKDNLPMETEEDLDGLDESGSSNQKTPLLSSRNESKFGSPSCSPHCDPGKDMAMTSKTWSWMEDVLPFVVMMVITCLDMSILTIVKAAMNEGMDSIVYIVYHNALGTLIILPFFIVHIIRLCLFQVLLYVGIDYSSPTMASATSNLAPAFTFLIAVIFRMEKLDIRSSSSRAKLIGTIIAISGAMVFTLYQGPEIFKTILSSKTPNHLLSSRPSNWVLGGLILVITGICGALWNVLQTATAREYPDGLTIIFFFYLFGTIQCIALSPFLERNPSAWVLQPGLKIIAVVLGAVCGVFRINALTWCLRKKVIMGVTFLGDSLHLGSAIGAAIVAAGFYTVMWGHAKENDNLPMETDEDLDGLDESGSSNRNTPLLPSRSESKYMSIMTLVKAAMNEGMDSIVYIVYHNALGTLVLLPFFIVHIFRTASLPSLNIHLLLRFFVLGLLWICTCQVFLYLGINYSSPTMSSAIANLAPAITFLIAVIFRMEKVEIRSSSSLAKLFGTIIAILGATVFTLYQGPEIFKTILSPDAPNQLLSSQPSNWVLGGVLIVISVICACTWNVLQTATAREYPDQLTIVFFFTLFGTIQCIPLALVLERNPSAWVMQPGIRMIAVACGAIYSVAFRNTVATWCLRKKGPVFVVMFSPLSIVIAVIMGVSFLGDSLHLGSAIGAAIVAAGFYTVMWGHAKEKNKLPMETEEDLDGSDESGSSNQNTPLLSSRNVSKYMSMLTIVKAAMNEGMDSIVYIVYHIALGTLILLPVFIVHIFRNVSLPSLSFHLILRFFILGLLWSCFCQVLLYVGIGYSSPTMASAISNLSPASTFLIAVIFRMEKVDIRSSSSRAKLVGTVIAISGAMVFTLYQGPEIFKTILSPKTSNHLLSSQPSNWVLGGLILVISGICGALWNVLQTATAREYPDRLTIVFFFTVFATIQCIALSLVLVRNPSDWVLQPGIRMIAVVCGAVFSVVFRNNAAIWCLRKKGPVFVAMFSPLSIVIAVILGVIFLGDSLHLGSAIGAAIVSTGFYTVMWGHAKENKLPMEMEEDLDGSDESGSSNHNTPLLSSTNESKC</sequence>
<feature type="transmembrane region" description="Helical" evidence="7">
    <location>
        <begin position="754"/>
        <end position="773"/>
    </location>
</feature>
<feature type="transmembrane region" description="Helical" evidence="7">
    <location>
        <begin position="458"/>
        <end position="482"/>
    </location>
</feature>
<feature type="transmembrane region" description="Helical" evidence="7">
    <location>
        <begin position="1893"/>
        <end position="1913"/>
    </location>
</feature>
<feature type="region of interest" description="Disordered" evidence="6">
    <location>
        <begin position="2186"/>
        <end position="2213"/>
    </location>
</feature>
<feature type="transmembrane region" description="Helical" evidence="7">
    <location>
        <begin position="944"/>
        <end position="966"/>
    </location>
</feature>
<reference evidence="9" key="1">
    <citation type="submission" date="2023-03" db="EMBL/GenBank/DDBJ databases">
        <title>Chromosome-scale reference genome and RAD-based genetic map of yellow starthistle (Centaurea solstitialis) reveal putative structural variation and QTLs associated with invader traits.</title>
        <authorList>
            <person name="Reatini B."/>
            <person name="Cang F.A."/>
            <person name="Jiang Q."/>
            <person name="Mckibben M.T.W."/>
            <person name="Barker M.S."/>
            <person name="Rieseberg L.H."/>
            <person name="Dlugosch K.M."/>
        </authorList>
    </citation>
    <scope>NUCLEOTIDE SEQUENCE</scope>
    <source>
        <strain evidence="9">CAN-66</strain>
        <tissue evidence="9">Leaf</tissue>
    </source>
</reference>
<feature type="transmembrane region" description="Helical" evidence="7">
    <location>
        <begin position="1925"/>
        <end position="1948"/>
    </location>
</feature>
<feature type="transmembrane region" description="Helical" evidence="7">
    <location>
        <begin position="1722"/>
        <end position="1743"/>
    </location>
</feature>
<evidence type="ECO:0000256" key="2">
    <source>
        <dbReference type="ARBA" id="ARBA00007635"/>
    </source>
</evidence>
<feature type="transmembrane region" description="Helical" evidence="7">
    <location>
        <begin position="2098"/>
        <end position="2116"/>
    </location>
</feature>
<evidence type="ECO:0000256" key="5">
    <source>
        <dbReference type="ARBA" id="ARBA00023136"/>
    </source>
</evidence>
<feature type="region of interest" description="Disordered" evidence="6">
    <location>
        <begin position="785"/>
        <end position="819"/>
    </location>
</feature>
<dbReference type="InterPro" id="IPR000620">
    <property type="entry name" value="EamA_dom"/>
</dbReference>
<feature type="transmembrane region" description="Helical" evidence="7">
    <location>
        <begin position="1813"/>
        <end position="1832"/>
    </location>
</feature>
<feature type="transmembrane region" description="Helical" evidence="7">
    <location>
        <begin position="1321"/>
        <end position="1339"/>
    </location>
</feature>
<feature type="transmembrane region" description="Helical" evidence="7">
    <location>
        <begin position="1127"/>
        <end position="1148"/>
    </location>
</feature>
<feature type="transmembrane region" description="Helical" evidence="7">
    <location>
        <begin position="2155"/>
        <end position="2176"/>
    </location>
</feature>
<evidence type="ECO:0000256" key="3">
    <source>
        <dbReference type="ARBA" id="ARBA00022692"/>
    </source>
</evidence>
<evidence type="ECO:0000256" key="1">
    <source>
        <dbReference type="ARBA" id="ARBA00004141"/>
    </source>
</evidence>
<protein>
    <recommendedName>
        <fullName evidence="8">EamA domain-containing protein</fullName>
    </recommendedName>
</protein>
<evidence type="ECO:0000313" key="10">
    <source>
        <dbReference type="Proteomes" id="UP001172457"/>
    </source>
</evidence>
<feature type="transmembrane region" description="Helical" evidence="7">
    <location>
        <begin position="2064"/>
        <end position="2086"/>
    </location>
</feature>
<dbReference type="EMBL" id="JARYMX010000001">
    <property type="protein sequence ID" value="KAJ9564810.1"/>
    <property type="molecule type" value="Genomic_DNA"/>
</dbReference>
<feature type="transmembrane region" description="Helical" evidence="7">
    <location>
        <begin position="272"/>
        <end position="296"/>
    </location>
</feature>
<feature type="transmembrane region" description="Helical" evidence="7">
    <location>
        <begin position="524"/>
        <end position="547"/>
    </location>
</feature>
<evidence type="ECO:0000256" key="7">
    <source>
        <dbReference type="SAM" id="Phobius"/>
    </source>
</evidence>
<comment type="caution">
    <text evidence="9">The sequence shown here is derived from an EMBL/GenBank/DDBJ whole genome shotgun (WGS) entry which is preliminary data.</text>
</comment>
<dbReference type="Proteomes" id="UP001172457">
    <property type="component" value="Chromosome 1"/>
</dbReference>
<feature type="transmembrane region" description="Helical" evidence="7">
    <location>
        <begin position="1054"/>
        <end position="1075"/>
    </location>
</feature>
<feature type="domain" description="EamA" evidence="8">
    <location>
        <begin position="1533"/>
        <end position="1661"/>
    </location>
</feature>
<feature type="transmembrane region" description="Helical" evidence="7">
    <location>
        <begin position="1583"/>
        <end position="1606"/>
    </location>
</feature>
<feature type="domain" description="EamA" evidence="8">
    <location>
        <begin position="1693"/>
        <end position="1830"/>
    </location>
</feature>
<feature type="transmembrane region" description="Helical" evidence="7">
    <location>
        <begin position="1755"/>
        <end position="1775"/>
    </location>
</feature>
<feature type="transmembrane region" description="Helical" evidence="7">
    <location>
        <begin position="162"/>
        <end position="180"/>
    </location>
</feature>
<feature type="transmembrane region" description="Helical" evidence="7">
    <location>
        <begin position="1548"/>
        <end position="1571"/>
    </location>
</feature>
<feature type="domain" description="EamA" evidence="8">
    <location>
        <begin position="462"/>
        <end position="602"/>
    </location>
</feature>
<dbReference type="SUPFAM" id="SSF103481">
    <property type="entry name" value="Multidrug resistance efflux transporter EmrE"/>
    <property type="match status" value="10"/>
</dbReference>
<keyword evidence="5 7" id="KW-0472">Membrane</keyword>
<feature type="transmembrane region" description="Helical" evidence="7">
    <location>
        <begin position="1288"/>
        <end position="1309"/>
    </location>
</feature>
<feature type="transmembrane region" description="Helical" evidence="7">
    <location>
        <begin position="1469"/>
        <end position="1490"/>
    </location>
</feature>
<feature type="domain" description="EamA" evidence="8">
    <location>
        <begin position="634"/>
        <end position="771"/>
    </location>
</feature>
<feature type="region of interest" description="Disordered" evidence="6">
    <location>
        <begin position="1503"/>
        <end position="1524"/>
    </location>
</feature>